<keyword evidence="7" id="KW-1185">Reference proteome</keyword>
<comment type="catalytic activity">
    <reaction evidence="1">
        <text>Hydrolysis of alkylated DNA, releasing 3-methyladenine, 3-methylguanine, 7-methylguanine and 7-methyladenine.</text>
        <dbReference type="EC" id="3.2.2.21"/>
    </reaction>
</comment>
<dbReference type="AlphaFoldDB" id="A0A931GTP2"/>
<dbReference type="Gene3D" id="1.10.340.30">
    <property type="entry name" value="Hypothetical protein, domain 2"/>
    <property type="match status" value="1"/>
</dbReference>
<dbReference type="PANTHER" id="PTHR43003">
    <property type="entry name" value="DNA-3-METHYLADENINE GLYCOSYLASE"/>
    <property type="match status" value="1"/>
</dbReference>
<dbReference type="GO" id="GO:0006285">
    <property type="term" value="P:base-excision repair, AP site formation"/>
    <property type="evidence" value="ECO:0007669"/>
    <property type="project" value="TreeGrafter"/>
</dbReference>
<dbReference type="SUPFAM" id="SSF48150">
    <property type="entry name" value="DNA-glycosylase"/>
    <property type="match status" value="1"/>
</dbReference>
<dbReference type="Proteomes" id="UP000628448">
    <property type="component" value="Unassembled WGS sequence"/>
</dbReference>
<dbReference type="Gene3D" id="1.10.1670.40">
    <property type="match status" value="1"/>
</dbReference>
<sequence>MRNFSSADFTALCDRLAEKDKDLHKVILQFGYPPLWGRSASFATLIHIILEQQVSLASAKAAFLKLEAFVGAITPENVLAMTDEQMKACYFSRQKMVYARHLAAAIMQGEFNLESLAELEDDDLRTTMKKLKGIGDWTTDVFMMMVLHRCDCFPTGDIALVKSTKEVKNLPADTGKAAILAIADDWRPYRTIAAFILWHAYIKKRNIIF</sequence>
<dbReference type="GO" id="GO:0032131">
    <property type="term" value="F:alkylated DNA binding"/>
    <property type="evidence" value="ECO:0007669"/>
    <property type="project" value="TreeGrafter"/>
</dbReference>
<dbReference type="PANTHER" id="PTHR43003:SF5">
    <property type="entry name" value="DNA-3-METHYLADENINE GLYCOSYLASE"/>
    <property type="match status" value="1"/>
</dbReference>
<keyword evidence="3" id="KW-0227">DNA damage</keyword>
<dbReference type="GO" id="GO:0043916">
    <property type="term" value="F:DNA-7-methylguanine glycosylase activity"/>
    <property type="evidence" value="ECO:0007669"/>
    <property type="project" value="TreeGrafter"/>
</dbReference>
<evidence type="ECO:0000256" key="3">
    <source>
        <dbReference type="ARBA" id="ARBA00022763"/>
    </source>
</evidence>
<name>A0A931GTP2_9BACT</name>
<dbReference type="Pfam" id="PF00730">
    <property type="entry name" value="HhH-GPD"/>
    <property type="match status" value="1"/>
</dbReference>
<dbReference type="SMART" id="SM00478">
    <property type="entry name" value="ENDO3c"/>
    <property type="match status" value="1"/>
</dbReference>
<evidence type="ECO:0000259" key="5">
    <source>
        <dbReference type="SMART" id="SM00478"/>
    </source>
</evidence>
<evidence type="ECO:0000256" key="4">
    <source>
        <dbReference type="ARBA" id="ARBA00023204"/>
    </source>
</evidence>
<reference evidence="6" key="1">
    <citation type="submission" date="2020-11" db="EMBL/GenBank/DDBJ databases">
        <title>Bacterial whole genome sequence for Panacibacter sp. DH6.</title>
        <authorList>
            <person name="Le V."/>
            <person name="Ko S."/>
            <person name="Ahn C.-Y."/>
            <person name="Oh H.-M."/>
        </authorList>
    </citation>
    <scope>NUCLEOTIDE SEQUENCE</scope>
    <source>
        <strain evidence="6">DH6</strain>
    </source>
</reference>
<dbReference type="GO" id="GO:0006307">
    <property type="term" value="P:DNA alkylation repair"/>
    <property type="evidence" value="ECO:0007669"/>
    <property type="project" value="TreeGrafter"/>
</dbReference>
<dbReference type="GO" id="GO:0032993">
    <property type="term" value="C:protein-DNA complex"/>
    <property type="evidence" value="ECO:0007669"/>
    <property type="project" value="TreeGrafter"/>
</dbReference>
<dbReference type="CDD" id="cd00056">
    <property type="entry name" value="ENDO3c"/>
    <property type="match status" value="1"/>
</dbReference>
<accession>A0A931GTP2</accession>
<dbReference type="GO" id="GO:0008725">
    <property type="term" value="F:DNA-3-methyladenine glycosylase activity"/>
    <property type="evidence" value="ECO:0007669"/>
    <property type="project" value="TreeGrafter"/>
</dbReference>
<evidence type="ECO:0000256" key="1">
    <source>
        <dbReference type="ARBA" id="ARBA00000086"/>
    </source>
</evidence>
<dbReference type="EC" id="3.2.2.21" evidence="2"/>
<keyword evidence="4" id="KW-0234">DNA repair</keyword>
<evidence type="ECO:0000313" key="7">
    <source>
        <dbReference type="Proteomes" id="UP000628448"/>
    </source>
</evidence>
<dbReference type="InterPro" id="IPR051912">
    <property type="entry name" value="Alkylbase_DNA_Glycosylase/TA"/>
</dbReference>
<evidence type="ECO:0000256" key="2">
    <source>
        <dbReference type="ARBA" id="ARBA00012000"/>
    </source>
</evidence>
<feature type="domain" description="HhH-GPD" evidence="5">
    <location>
        <begin position="50"/>
        <end position="202"/>
    </location>
</feature>
<proteinExistence type="predicted"/>
<dbReference type="InterPro" id="IPR011257">
    <property type="entry name" value="DNA_glycosylase"/>
</dbReference>
<organism evidence="6 7">
    <name type="scientific">Panacibacter microcysteis</name>
    <dbReference type="NCBI Taxonomy" id="2793269"/>
    <lineage>
        <taxon>Bacteria</taxon>
        <taxon>Pseudomonadati</taxon>
        <taxon>Bacteroidota</taxon>
        <taxon>Chitinophagia</taxon>
        <taxon>Chitinophagales</taxon>
        <taxon>Chitinophagaceae</taxon>
        <taxon>Panacibacter</taxon>
    </lineage>
</organism>
<dbReference type="EMBL" id="JADWYR010000001">
    <property type="protein sequence ID" value="MBG9375776.1"/>
    <property type="molecule type" value="Genomic_DNA"/>
</dbReference>
<comment type="caution">
    <text evidence="6">The sequence shown here is derived from an EMBL/GenBank/DDBJ whole genome shotgun (WGS) entry which is preliminary data.</text>
</comment>
<dbReference type="InterPro" id="IPR003265">
    <property type="entry name" value="HhH-GPD_domain"/>
</dbReference>
<protein>
    <recommendedName>
        <fullName evidence="2">DNA-3-methyladenine glycosylase II</fullName>
        <ecNumber evidence="2">3.2.2.21</ecNumber>
    </recommendedName>
</protein>
<dbReference type="GO" id="GO:0005737">
    <property type="term" value="C:cytoplasm"/>
    <property type="evidence" value="ECO:0007669"/>
    <property type="project" value="TreeGrafter"/>
</dbReference>
<gene>
    <name evidence="6" type="ORF">I5907_05990</name>
</gene>
<evidence type="ECO:0000313" key="6">
    <source>
        <dbReference type="EMBL" id="MBG9375776.1"/>
    </source>
</evidence>